<gene>
    <name evidence="2" type="ORF">APZ42_003175</name>
</gene>
<comment type="caution">
    <text evidence="2">The sequence shown here is derived from an EMBL/GenBank/DDBJ whole genome shotgun (WGS) entry which is preliminary data.</text>
</comment>
<feature type="compositionally biased region" description="Pro residues" evidence="1">
    <location>
        <begin position="91"/>
        <end position="100"/>
    </location>
</feature>
<evidence type="ECO:0000313" key="3">
    <source>
        <dbReference type="Proteomes" id="UP000076858"/>
    </source>
</evidence>
<dbReference type="EMBL" id="LRGB01009716">
    <property type="protein sequence ID" value="KZS00498.1"/>
    <property type="molecule type" value="Genomic_DNA"/>
</dbReference>
<feature type="region of interest" description="Disordered" evidence="1">
    <location>
        <begin position="1"/>
        <end position="132"/>
    </location>
</feature>
<dbReference type="Proteomes" id="UP000076858">
    <property type="component" value="Unassembled WGS sequence"/>
</dbReference>
<feature type="non-terminal residue" evidence="2">
    <location>
        <position position="132"/>
    </location>
</feature>
<feature type="compositionally biased region" description="Basic and acidic residues" evidence="1">
    <location>
        <begin position="120"/>
        <end position="132"/>
    </location>
</feature>
<evidence type="ECO:0000313" key="2">
    <source>
        <dbReference type="EMBL" id="KZS00498.1"/>
    </source>
</evidence>
<keyword evidence="3" id="KW-1185">Reference proteome</keyword>
<proteinExistence type="predicted"/>
<reference evidence="2 3" key="1">
    <citation type="submission" date="2016-03" db="EMBL/GenBank/DDBJ databases">
        <title>EvidentialGene: Evidence-directed Construction of Genes on Genomes.</title>
        <authorList>
            <person name="Gilbert D.G."/>
            <person name="Choi J.-H."/>
            <person name="Mockaitis K."/>
            <person name="Colbourne J."/>
            <person name="Pfrender M."/>
        </authorList>
    </citation>
    <scope>NUCLEOTIDE SEQUENCE [LARGE SCALE GENOMIC DNA]</scope>
    <source>
        <strain evidence="2 3">Xinb3</strain>
        <tissue evidence="2">Complete organism</tissue>
    </source>
</reference>
<dbReference type="AlphaFoldDB" id="A0A164HRP6"/>
<feature type="compositionally biased region" description="Polar residues" evidence="1">
    <location>
        <begin position="32"/>
        <end position="44"/>
    </location>
</feature>
<evidence type="ECO:0000256" key="1">
    <source>
        <dbReference type="SAM" id="MobiDB-lite"/>
    </source>
</evidence>
<organism evidence="2 3">
    <name type="scientific">Daphnia magna</name>
    <dbReference type="NCBI Taxonomy" id="35525"/>
    <lineage>
        <taxon>Eukaryota</taxon>
        <taxon>Metazoa</taxon>
        <taxon>Ecdysozoa</taxon>
        <taxon>Arthropoda</taxon>
        <taxon>Crustacea</taxon>
        <taxon>Branchiopoda</taxon>
        <taxon>Diplostraca</taxon>
        <taxon>Cladocera</taxon>
        <taxon>Anomopoda</taxon>
        <taxon>Daphniidae</taxon>
        <taxon>Daphnia</taxon>
    </lineage>
</organism>
<accession>A0A164HRP6</accession>
<sequence length="132" mass="14611">ILPDTGGESRIRQTNIGTCHPRLPDHQGALSRPQTTSTKRTSPGSRHRRRKGAVGGEEKREEGAVGGEDSEEDETLQLLYESLSIEEPTQAPIPTPPKPTGPTRQGRARGRGLLMYSPESLRKNHRESPRER</sequence>
<protein>
    <submittedName>
        <fullName evidence="2">Uncharacterized protein</fullName>
    </submittedName>
</protein>
<name>A0A164HRP6_9CRUS</name>
<feature type="non-terminal residue" evidence="2">
    <location>
        <position position="1"/>
    </location>
</feature>
<dbReference type="OrthoDB" id="10442810at2759"/>